<keyword evidence="1" id="KW-0812">Transmembrane</keyword>
<dbReference type="EMBL" id="VDUZ01000004">
    <property type="protein sequence ID" value="TXL80390.1"/>
    <property type="molecule type" value="Genomic_DNA"/>
</dbReference>
<organism evidence="2 3">
    <name type="scientific">Vineibacter terrae</name>
    <dbReference type="NCBI Taxonomy" id="2586908"/>
    <lineage>
        <taxon>Bacteria</taxon>
        <taxon>Pseudomonadati</taxon>
        <taxon>Pseudomonadota</taxon>
        <taxon>Alphaproteobacteria</taxon>
        <taxon>Hyphomicrobiales</taxon>
        <taxon>Vineibacter</taxon>
    </lineage>
</organism>
<keyword evidence="1" id="KW-0472">Membrane</keyword>
<gene>
    <name evidence="2" type="ORF">FHP25_04995</name>
</gene>
<feature type="transmembrane region" description="Helical" evidence="1">
    <location>
        <begin position="72"/>
        <end position="89"/>
    </location>
</feature>
<comment type="caution">
    <text evidence="2">The sequence shown here is derived from an EMBL/GenBank/DDBJ whole genome shotgun (WGS) entry which is preliminary data.</text>
</comment>
<keyword evidence="3" id="KW-1185">Reference proteome</keyword>
<evidence type="ECO:0000313" key="2">
    <source>
        <dbReference type="EMBL" id="TXL80390.1"/>
    </source>
</evidence>
<dbReference type="Proteomes" id="UP000321638">
    <property type="component" value="Unassembled WGS sequence"/>
</dbReference>
<dbReference type="OrthoDB" id="7274951at2"/>
<name>A0A5C8PSR1_9HYPH</name>
<protein>
    <submittedName>
        <fullName evidence="2">Mercuric reductase</fullName>
    </submittedName>
</protein>
<accession>A0A5C8PSR1</accession>
<evidence type="ECO:0000256" key="1">
    <source>
        <dbReference type="SAM" id="Phobius"/>
    </source>
</evidence>
<dbReference type="AlphaFoldDB" id="A0A5C8PSR1"/>
<sequence>MSSDLPATDAATDAPASRIGLDAAGTALAAGRLLAAFGVASCCALPVALSFLGISAASLVGLGYLAAPHQHTLLYVAVASLGAAAIMMWRRRPAIACASGTACARPVLDWGGRIAFVLAILLLALTFWIEPPV</sequence>
<proteinExistence type="predicted"/>
<feature type="transmembrane region" description="Helical" evidence="1">
    <location>
        <begin position="33"/>
        <end position="66"/>
    </location>
</feature>
<dbReference type="RefSeq" id="WP_147845805.1">
    <property type="nucleotide sequence ID" value="NZ_VDUZ01000004.1"/>
</dbReference>
<evidence type="ECO:0000313" key="3">
    <source>
        <dbReference type="Proteomes" id="UP000321638"/>
    </source>
</evidence>
<reference evidence="2 3" key="1">
    <citation type="submission" date="2019-06" db="EMBL/GenBank/DDBJ databases">
        <title>New taxonomy in bacterial strain CC-CFT640, isolated from vineyard.</title>
        <authorList>
            <person name="Lin S.-Y."/>
            <person name="Tsai C.-F."/>
            <person name="Young C.-C."/>
        </authorList>
    </citation>
    <scope>NUCLEOTIDE SEQUENCE [LARGE SCALE GENOMIC DNA]</scope>
    <source>
        <strain evidence="2 3">CC-CFT640</strain>
    </source>
</reference>
<feature type="transmembrane region" description="Helical" evidence="1">
    <location>
        <begin position="110"/>
        <end position="129"/>
    </location>
</feature>
<keyword evidence="1" id="KW-1133">Transmembrane helix</keyword>